<feature type="compositionally biased region" description="Basic and acidic residues" evidence="4">
    <location>
        <begin position="67"/>
        <end position="88"/>
    </location>
</feature>
<gene>
    <name evidence="6" type="ORF">EMPS_08217</name>
</gene>
<evidence type="ECO:0000313" key="6">
    <source>
        <dbReference type="EMBL" id="GJJ75859.1"/>
    </source>
</evidence>
<dbReference type="PANTHER" id="PTHR31306">
    <property type="entry name" value="ALPHA-1,6-MANNOSYLTRANSFERASE MNN11-RELATED"/>
    <property type="match status" value="1"/>
</dbReference>
<name>A0A9P3HFL6_9FUNG</name>
<comment type="similarity">
    <text evidence="1">Belongs to the glycosyltransferase 34 family.</text>
</comment>
<dbReference type="Proteomes" id="UP000827284">
    <property type="component" value="Unassembled WGS sequence"/>
</dbReference>
<dbReference type="InterPro" id="IPR029044">
    <property type="entry name" value="Nucleotide-diphossugar_trans"/>
</dbReference>
<dbReference type="GO" id="GO:0000139">
    <property type="term" value="C:Golgi membrane"/>
    <property type="evidence" value="ECO:0007669"/>
    <property type="project" value="TreeGrafter"/>
</dbReference>
<dbReference type="GO" id="GO:0016757">
    <property type="term" value="F:glycosyltransferase activity"/>
    <property type="evidence" value="ECO:0007669"/>
    <property type="project" value="UniProtKB-KW"/>
</dbReference>
<dbReference type="Pfam" id="PF05637">
    <property type="entry name" value="Glyco_transf_34"/>
    <property type="match status" value="1"/>
</dbReference>
<keyword evidence="5" id="KW-0732">Signal</keyword>
<dbReference type="Gene3D" id="3.90.550.10">
    <property type="entry name" value="Spore Coat Polysaccharide Biosynthesis Protein SpsA, Chain A"/>
    <property type="match status" value="1"/>
</dbReference>
<evidence type="ECO:0000256" key="2">
    <source>
        <dbReference type="ARBA" id="ARBA00022676"/>
    </source>
</evidence>
<dbReference type="EMBL" id="BQFW01000011">
    <property type="protein sequence ID" value="GJJ75859.1"/>
    <property type="molecule type" value="Genomic_DNA"/>
</dbReference>
<evidence type="ECO:0000256" key="3">
    <source>
        <dbReference type="ARBA" id="ARBA00022679"/>
    </source>
</evidence>
<keyword evidence="7" id="KW-1185">Reference proteome</keyword>
<comment type="caution">
    <text evidence="6">The sequence shown here is derived from an EMBL/GenBank/DDBJ whole genome shotgun (WGS) entry which is preliminary data.</text>
</comment>
<reference evidence="6" key="2">
    <citation type="journal article" date="2022" name="Microbiol. Resour. Announc.">
        <title>Whole-Genome Sequence of Entomortierella parvispora E1425, a Mucoromycotan Fungus Associated with Burkholderiaceae-Related Endosymbiotic Bacteria.</title>
        <authorList>
            <person name="Herlambang A."/>
            <person name="Guo Y."/>
            <person name="Takashima Y."/>
            <person name="Narisawa K."/>
            <person name="Ohta H."/>
            <person name="Nishizawa T."/>
        </authorList>
    </citation>
    <scope>NUCLEOTIDE SEQUENCE</scope>
    <source>
        <strain evidence="6">E1425</strain>
    </source>
</reference>
<organism evidence="6 7">
    <name type="scientific">Entomortierella parvispora</name>
    <dbReference type="NCBI Taxonomy" id="205924"/>
    <lineage>
        <taxon>Eukaryota</taxon>
        <taxon>Fungi</taxon>
        <taxon>Fungi incertae sedis</taxon>
        <taxon>Mucoromycota</taxon>
        <taxon>Mortierellomycotina</taxon>
        <taxon>Mortierellomycetes</taxon>
        <taxon>Mortierellales</taxon>
        <taxon>Mortierellaceae</taxon>
        <taxon>Entomortierella</taxon>
    </lineage>
</organism>
<feature type="region of interest" description="Disordered" evidence="4">
    <location>
        <begin position="31"/>
        <end position="105"/>
    </location>
</feature>
<dbReference type="GO" id="GO:0006487">
    <property type="term" value="P:protein N-linked glycosylation"/>
    <property type="evidence" value="ECO:0007669"/>
    <property type="project" value="TreeGrafter"/>
</dbReference>
<dbReference type="PANTHER" id="PTHR31306:SF4">
    <property type="entry name" value="ALPHA-1,2-GALACTOSYLTRANSFERASE"/>
    <property type="match status" value="1"/>
</dbReference>
<feature type="compositionally biased region" description="Basic and acidic residues" evidence="4">
    <location>
        <begin position="36"/>
        <end position="59"/>
    </location>
</feature>
<accession>A0A9P3HFL6</accession>
<feature type="compositionally biased region" description="Polar residues" evidence="4">
    <location>
        <begin position="90"/>
        <end position="105"/>
    </location>
</feature>
<reference evidence="6" key="1">
    <citation type="submission" date="2021-11" db="EMBL/GenBank/DDBJ databases">
        <authorList>
            <person name="Herlambang A."/>
            <person name="Guo Y."/>
            <person name="Takashima Y."/>
            <person name="Nishizawa T."/>
        </authorList>
    </citation>
    <scope>NUCLEOTIDE SEQUENCE</scope>
    <source>
        <strain evidence="6">E1425</strain>
    </source>
</reference>
<protein>
    <recommendedName>
        <fullName evidence="8">Glycosyltransferase family 34 protein</fullName>
    </recommendedName>
</protein>
<dbReference type="AlphaFoldDB" id="A0A9P3HFL6"/>
<feature type="chain" id="PRO_5040470909" description="Glycosyltransferase family 34 protein" evidence="5">
    <location>
        <begin position="25"/>
        <end position="626"/>
    </location>
</feature>
<dbReference type="OrthoDB" id="205108at2759"/>
<evidence type="ECO:0008006" key="8">
    <source>
        <dbReference type="Google" id="ProtNLM"/>
    </source>
</evidence>
<keyword evidence="2" id="KW-0328">Glycosyltransferase</keyword>
<evidence type="ECO:0000313" key="7">
    <source>
        <dbReference type="Proteomes" id="UP000827284"/>
    </source>
</evidence>
<proteinExistence type="inferred from homology"/>
<feature type="signal peptide" evidence="5">
    <location>
        <begin position="1"/>
        <end position="24"/>
    </location>
</feature>
<evidence type="ECO:0000256" key="1">
    <source>
        <dbReference type="ARBA" id="ARBA00005664"/>
    </source>
</evidence>
<dbReference type="InterPro" id="IPR008630">
    <property type="entry name" value="Glyco_trans_34"/>
</dbReference>
<evidence type="ECO:0000256" key="4">
    <source>
        <dbReference type="SAM" id="MobiDB-lite"/>
    </source>
</evidence>
<keyword evidence="3" id="KW-0808">Transferase</keyword>
<evidence type="ECO:0000256" key="5">
    <source>
        <dbReference type="SAM" id="SignalP"/>
    </source>
</evidence>
<sequence>MPVRKTHLLLALVIFMVLIFSIQEAPFTSLRNKGYRGNESEDQGRNKEPYLGYKKEQEPYKPPYGGIRDKSSEEKPDIKAPGYDHDQVNQDDPQTPSTSAWRPNTSGQFDTLVVIPSDWTQIQNRKWVRETVFGIKDNLEPCQKNERGRILYKFFVHGQAVWKKTTQHSAEYMEGQVREFYGEMTEFDDIFFPNTTMNRASVWGEALDWAVNQFIPGEMIKVDKVVIFDSTAVVNMAKMEQAAKLAMPADDSGLIYTWGWSSASTSIHPKLLTTSQTRTTITNAAVIPFKTLQQILQNKVTIMKRRPTLDLISASARFYDAIGSIKVVMDQSEFWNSDIIHLESSALVVAPVHQSDDWFPISEKIGVKAAKELTYTPNPDRTHRVTVMTSSYIYAGMCMGAASLPVAKNKREYAARHGYDFVARAAEFAQEEFRGRREVWGKIGAIQKVLPHYEWVFWMDMDAVVVDMDKELKSLVQKAEMQRAALGGPLAKEEISLIVAKPTKDIMLNAGVMLIKNTDWSRKFFAEVQKRRYYYRLHPWYEQAAIWETMREPAWASGVHLFNGDEHTMNTFPDFYENGDFIVHFAPDGCPAPPVLEALQKLENGQSVLGVGYSDKKIAALHAAAN</sequence>